<evidence type="ECO:0000256" key="1">
    <source>
        <dbReference type="ARBA" id="ARBA00010541"/>
    </source>
</evidence>
<dbReference type="InterPro" id="IPR001478">
    <property type="entry name" value="PDZ"/>
</dbReference>
<keyword evidence="6" id="KW-1185">Reference proteome</keyword>
<evidence type="ECO:0000313" key="5">
    <source>
        <dbReference type="EMBL" id="TVP40744.1"/>
    </source>
</evidence>
<feature type="domain" description="PDZ" evidence="4">
    <location>
        <begin position="196"/>
        <end position="247"/>
    </location>
</feature>
<dbReference type="Gene3D" id="2.40.10.120">
    <property type="match status" value="1"/>
</dbReference>
<dbReference type="EMBL" id="VOAH01000006">
    <property type="protein sequence ID" value="TVP40744.1"/>
    <property type="molecule type" value="Genomic_DNA"/>
</dbReference>
<dbReference type="InterPro" id="IPR036034">
    <property type="entry name" value="PDZ_sf"/>
</dbReference>
<protein>
    <submittedName>
        <fullName evidence="5">Putative protease DO family protein</fullName>
    </submittedName>
</protein>
<dbReference type="GO" id="GO:0006508">
    <property type="term" value="P:proteolysis"/>
    <property type="evidence" value="ECO:0007669"/>
    <property type="project" value="UniProtKB-KW"/>
</dbReference>
<dbReference type="Gene3D" id="2.30.42.10">
    <property type="match status" value="1"/>
</dbReference>
<reference evidence="5 6" key="1">
    <citation type="journal article" date="2019" name="Front. Microbiol.">
        <title>Ammonia Oxidation by the Arctic Terrestrial Thaumarchaeote Candidatus Nitrosocosmicus arcticus Is Stimulated by Increasing Temperatures.</title>
        <authorList>
            <person name="Alves R.J.E."/>
            <person name="Kerou M."/>
            <person name="Zappe A."/>
            <person name="Bittner R."/>
            <person name="Abby S.S."/>
            <person name="Schmidt H.A."/>
            <person name="Pfeifer K."/>
            <person name="Schleper C."/>
        </authorList>
    </citation>
    <scope>NUCLEOTIDE SEQUENCE [LARGE SCALE GENOMIC DNA]</scope>
    <source>
        <strain evidence="5 6">Kfb</strain>
    </source>
</reference>
<comment type="similarity">
    <text evidence="1">Belongs to the peptidase S1C family.</text>
</comment>
<dbReference type="PROSITE" id="PS50106">
    <property type="entry name" value="PDZ"/>
    <property type="match status" value="1"/>
</dbReference>
<accession>A0A557SVW2</accession>
<keyword evidence="3" id="KW-0378">Hydrolase</keyword>
<comment type="caution">
    <text evidence="5">The sequence shown here is derived from an EMBL/GenBank/DDBJ whole genome shotgun (WGS) entry which is preliminary data.</text>
</comment>
<dbReference type="SUPFAM" id="SSF50156">
    <property type="entry name" value="PDZ domain-like"/>
    <property type="match status" value="1"/>
</dbReference>
<evidence type="ECO:0000256" key="3">
    <source>
        <dbReference type="ARBA" id="ARBA00022801"/>
    </source>
</evidence>
<dbReference type="SMART" id="SM00228">
    <property type="entry name" value="PDZ"/>
    <property type="match status" value="1"/>
</dbReference>
<evidence type="ECO:0000259" key="4">
    <source>
        <dbReference type="PROSITE" id="PS50106"/>
    </source>
</evidence>
<gene>
    <name evidence="5" type="ORF">NARC_60131</name>
</gene>
<dbReference type="GO" id="GO:0004252">
    <property type="term" value="F:serine-type endopeptidase activity"/>
    <property type="evidence" value="ECO:0007669"/>
    <property type="project" value="InterPro"/>
</dbReference>
<dbReference type="InterPro" id="IPR009003">
    <property type="entry name" value="Peptidase_S1_PA"/>
</dbReference>
<dbReference type="InterPro" id="IPR001940">
    <property type="entry name" value="Peptidase_S1C"/>
</dbReference>
<organism evidence="5 6">
    <name type="scientific">Candidatus Nitrosocosmicus arcticus</name>
    <dbReference type="NCBI Taxonomy" id="2035267"/>
    <lineage>
        <taxon>Archaea</taxon>
        <taxon>Nitrososphaerota</taxon>
        <taxon>Nitrososphaeria</taxon>
        <taxon>Nitrososphaerales</taxon>
        <taxon>Nitrososphaeraceae</taxon>
        <taxon>Candidatus Nitrosocosmicus</taxon>
    </lineage>
</organism>
<dbReference type="OrthoDB" id="350578at2157"/>
<dbReference type="AlphaFoldDB" id="A0A557SVW2"/>
<dbReference type="SUPFAM" id="SSF50494">
    <property type="entry name" value="Trypsin-like serine proteases"/>
    <property type="match status" value="1"/>
</dbReference>
<keyword evidence="2 5" id="KW-0645">Protease</keyword>
<evidence type="ECO:0000256" key="2">
    <source>
        <dbReference type="ARBA" id="ARBA00022670"/>
    </source>
</evidence>
<sequence length="289" mass="31372">MVKDQLLRIFPVEGVGSGVIIDKKGYILTNNHVIEKANKLKVTTTDGNVYDGIVIGTDNITDLAIIKIESKEALSYAELGNSDELKIGQIVIAIGNPFGLDGGPSVTAGIISSLSRKLQFERGIMELVQTDASINPGNSGGPLVNTKGQVIGINTAKMPYAQGIGFAVPINVAKLIINDLIMNGRVTNRPWIGISTIKITSELANSYGLPTNEGSLIAEVQKDGPAYHSDLRKGDIIESIDGIKVTDPFQISNHIRKRNIKDRIIIRINRYGKKMDKEIQLMSHPTNFN</sequence>
<proteinExistence type="inferred from homology"/>
<dbReference type="PANTHER" id="PTHR22939:SF129">
    <property type="entry name" value="SERINE PROTEASE HTRA2, MITOCHONDRIAL"/>
    <property type="match status" value="1"/>
</dbReference>
<dbReference type="Proteomes" id="UP000315289">
    <property type="component" value="Unassembled WGS sequence"/>
</dbReference>
<dbReference type="Pfam" id="PF13180">
    <property type="entry name" value="PDZ_2"/>
    <property type="match status" value="1"/>
</dbReference>
<dbReference type="Pfam" id="PF13365">
    <property type="entry name" value="Trypsin_2"/>
    <property type="match status" value="1"/>
</dbReference>
<evidence type="ECO:0000313" key="6">
    <source>
        <dbReference type="Proteomes" id="UP000315289"/>
    </source>
</evidence>
<dbReference type="RefSeq" id="WP_144730262.1">
    <property type="nucleotide sequence ID" value="NZ_ML675582.1"/>
</dbReference>
<name>A0A557SVW2_9ARCH</name>
<dbReference type="PANTHER" id="PTHR22939">
    <property type="entry name" value="SERINE PROTEASE FAMILY S1C HTRA-RELATED"/>
    <property type="match status" value="1"/>
</dbReference>
<dbReference type="PRINTS" id="PR00834">
    <property type="entry name" value="PROTEASES2C"/>
</dbReference>